<proteinExistence type="inferred from homology"/>
<dbReference type="GO" id="GO:0055085">
    <property type="term" value="P:transmembrane transport"/>
    <property type="evidence" value="ECO:0007669"/>
    <property type="project" value="InterPro"/>
</dbReference>
<dbReference type="PANTHER" id="PTHR36838:SF3">
    <property type="entry name" value="TRANSPORTER AUXIN EFFLUX CARRIER EC FAMILY"/>
    <property type="match status" value="1"/>
</dbReference>
<evidence type="ECO:0000256" key="2">
    <source>
        <dbReference type="ARBA" id="ARBA00010145"/>
    </source>
</evidence>
<evidence type="ECO:0008006" key="11">
    <source>
        <dbReference type="Google" id="ProtNLM"/>
    </source>
</evidence>
<feature type="transmembrane region" description="Helical" evidence="8">
    <location>
        <begin position="36"/>
        <end position="56"/>
    </location>
</feature>
<feature type="transmembrane region" description="Helical" evidence="8">
    <location>
        <begin position="6"/>
        <end position="24"/>
    </location>
</feature>
<gene>
    <name evidence="9" type="ORF">A2610_04035</name>
</gene>
<evidence type="ECO:0000256" key="5">
    <source>
        <dbReference type="ARBA" id="ARBA00022692"/>
    </source>
</evidence>
<feature type="transmembrane region" description="Helical" evidence="8">
    <location>
        <begin position="165"/>
        <end position="186"/>
    </location>
</feature>
<evidence type="ECO:0000256" key="1">
    <source>
        <dbReference type="ARBA" id="ARBA00004651"/>
    </source>
</evidence>
<keyword evidence="3" id="KW-0813">Transport</keyword>
<keyword evidence="6 8" id="KW-1133">Transmembrane helix</keyword>
<feature type="transmembrane region" description="Helical" evidence="8">
    <location>
        <begin position="99"/>
        <end position="118"/>
    </location>
</feature>
<sequence>MTDMLSTILVSLPIFLIIFAGWLFQKAKVMEGDWVHQANAFAYYAALPALIVVSLWDINFRSPEIIRLTLASLASMTAFLAVLFVVLSLFTAMKRDTKAAIFLTAATGNTLYMGIALVEVGFGKGQVPAAALVGNIYLIIPLVLSILVVRYWHTKDHGIKDELMAFLKNPLVLSVALGIALSFVPVEHAAVASLKKTMQMLGSTSSPVALFALGGFLYGKFLKKDLHMVMFITALKMIVFPLVVFGIYAYFAKGVSAEIPVLLATMPVAVTTFVIAEKFKLNTALVGNAIVFATLMSFITAPIILLLFK</sequence>
<keyword evidence="5 8" id="KW-0812">Transmembrane</keyword>
<feature type="transmembrane region" description="Helical" evidence="8">
    <location>
        <begin position="230"/>
        <end position="251"/>
    </location>
</feature>
<dbReference type="InterPro" id="IPR004776">
    <property type="entry name" value="Mem_transp_PIN-like"/>
</dbReference>
<dbReference type="Gene3D" id="1.20.1530.20">
    <property type="match status" value="1"/>
</dbReference>
<comment type="similarity">
    <text evidence="2">Belongs to the auxin efflux carrier (TC 2.A.69) family.</text>
</comment>
<feature type="transmembrane region" description="Helical" evidence="8">
    <location>
        <begin position="198"/>
        <end position="218"/>
    </location>
</feature>
<dbReference type="AlphaFoldDB" id="A0A1F8E481"/>
<comment type="subcellular location">
    <subcellularLocation>
        <location evidence="1">Cell membrane</location>
        <topology evidence="1">Multi-pass membrane protein</topology>
    </subcellularLocation>
</comment>
<evidence type="ECO:0000256" key="4">
    <source>
        <dbReference type="ARBA" id="ARBA00022475"/>
    </source>
</evidence>
<dbReference type="PANTHER" id="PTHR36838">
    <property type="entry name" value="AUXIN EFFLUX CARRIER FAMILY PROTEIN"/>
    <property type="match status" value="1"/>
</dbReference>
<name>A0A1F8E481_9BACT</name>
<dbReference type="Pfam" id="PF03547">
    <property type="entry name" value="Mem_trans"/>
    <property type="match status" value="2"/>
</dbReference>
<evidence type="ECO:0000256" key="6">
    <source>
        <dbReference type="ARBA" id="ARBA00022989"/>
    </source>
</evidence>
<protein>
    <recommendedName>
        <fullName evidence="11">Transporter</fullName>
    </recommendedName>
</protein>
<keyword evidence="4" id="KW-1003">Cell membrane</keyword>
<accession>A0A1F8E481</accession>
<evidence type="ECO:0000313" key="9">
    <source>
        <dbReference type="EMBL" id="OGM94805.1"/>
    </source>
</evidence>
<feature type="transmembrane region" description="Helical" evidence="8">
    <location>
        <begin position="68"/>
        <end position="92"/>
    </location>
</feature>
<feature type="transmembrane region" description="Helical" evidence="8">
    <location>
        <begin position="257"/>
        <end position="276"/>
    </location>
</feature>
<feature type="transmembrane region" description="Helical" evidence="8">
    <location>
        <begin position="130"/>
        <end position="153"/>
    </location>
</feature>
<dbReference type="GO" id="GO:0005886">
    <property type="term" value="C:plasma membrane"/>
    <property type="evidence" value="ECO:0007669"/>
    <property type="project" value="UniProtKB-SubCell"/>
</dbReference>
<organism evidence="9 10">
    <name type="scientific">Candidatus Wolfebacteria bacterium RIFOXYD1_FULL_48_65</name>
    <dbReference type="NCBI Taxonomy" id="1802561"/>
    <lineage>
        <taxon>Bacteria</taxon>
        <taxon>Candidatus Wolfeibacteriota</taxon>
    </lineage>
</organism>
<dbReference type="InterPro" id="IPR038770">
    <property type="entry name" value="Na+/solute_symporter_sf"/>
</dbReference>
<evidence type="ECO:0000256" key="7">
    <source>
        <dbReference type="ARBA" id="ARBA00023136"/>
    </source>
</evidence>
<keyword evidence="7 8" id="KW-0472">Membrane</keyword>
<evidence type="ECO:0000313" key="10">
    <source>
        <dbReference type="Proteomes" id="UP000179057"/>
    </source>
</evidence>
<reference evidence="9 10" key="1">
    <citation type="journal article" date="2016" name="Nat. Commun.">
        <title>Thousands of microbial genomes shed light on interconnected biogeochemical processes in an aquifer system.</title>
        <authorList>
            <person name="Anantharaman K."/>
            <person name="Brown C.T."/>
            <person name="Hug L.A."/>
            <person name="Sharon I."/>
            <person name="Castelle C.J."/>
            <person name="Probst A.J."/>
            <person name="Thomas B.C."/>
            <person name="Singh A."/>
            <person name="Wilkins M.J."/>
            <person name="Karaoz U."/>
            <person name="Brodie E.L."/>
            <person name="Williams K.H."/>
            <person name="Hubbard S.S."/>
            <person name="Banfield J.F."/>
        </authorList>
    </citation>
    <scope>NUCLEOTIDE SEQUENCE [LARGE SCALE GENOMIC DNA]</scope>
</reference>
<comment type="caution">
    <text evidence="9">The sequence shown here is derived from an EMBL/GenBank/DDBJ whole genome shotgun (WGS) entry which is preliminary data.</text>
</comment>
<evidence type="ECO:0000256" key="8">
    <source>
        <dbReference type="SAM" id="Phobius"/>
    </source>
</evidence>
<evidence type="ECO:0000256" key="3">
    <source>
        <dbReference type="ARBA" id="ARBA00022448"/>
    </source>
</evidence>
<feature type="transmembrane region" description="Helical" evidence="8">
    <location>
        <begin position="283"/>
        <end position="308"/>
    </location>
</feature>
<dbReference type="Proteomes" id="UP000179057">
    <property type="component" value="Unassembled WGS sequence"/>
</dbReference>
<dbReference type="EMBL" id="MGIV01000011">
    <property type="protein sequence ID" value="OGM94805.1"/>
    <property type="molecule type" value="Genomic_DNA"/>
</dbReference>